<dbReference type="InterPro" id="IPR043044">
    <property type="entry name" value="TPA1/Ofd1_C"/>
</dbReference>
<keyword evidence="5" id="KW-0847">Vitamin C</keyword>
<keyword evidence="8" id="KW-0408">Iron</keyword>
<keyword evidence="4" id="KW-0479">Metal-binding</keyword>
<dbReference type="Proteomes" id="UP001212841">
    <property type="component" value="Unassembled WGS sequence"/>
</dbReference>
<dbReference type="GO" id="GO:0005634">
    <property type="term" value="C:nucleus"/>
    <property type="evidence" value="ECO:0007669"/>
    <property type="project" value="UniProtKB-SubCell"/>
</dbReference>
<dbReference type="GO" id="GO:0031543">
    <property type="term" value="F:peptidyl-proline dioxygenase activity"/>
    <property type="evidence" value="ECO:0007669"/>
    <property type="project" value="UniProtKB-ARBA"/>
</dbReference>
<evidence type="ECO:0000256" key="5">
    <source>
        <dbReference type="ARBA" id="ARBA00022896"/>
    </source>
</evidence>
<keyword evidence="9" id="KW-0539">Nucleus</keyword>
<evidence type="ECO:0000259" key="14">
    <source>
        <dbReference type="PROSITE" id="PS51471"/>
    </source>
</evidence>
<feature type="region of interest" description="Disordered" evidence="13">
    <location>
        <begin position="1"/>
        <end position="29"/>
    </location>
</feature>
<evidence type="ECO:0000256" key="12">
    <source>
        <dbReference type="ARBA" id="ARBA00081607"/>
    </source>
</evidence>
<dbReference type="GO" id="GO:0006449">
    <property type="term" value="P:regulation of translational termination"/>
    <property type="evidence" value="ECO:0007669"/>
    <property type="project" value="TreeGrafter"/>
</dbReference>
<evidence type="ECO:0000256" key="6">
    <source>
        <dbReference type="ARBA" id="ARBA00022964"/>
    </source>
</evidence>
<feature type="compositionally biased region" description="Polar residues" evidence="13">
    <location>
        <begin position="1"/>
        <end position="13"/>
    </location>
</feature>
<dbReference type="GO" id="GO:0010604">
    <property type="term" value="P:positive regulation of macromolecule metabolic process"/>
    <property type="evidence" value="ECO:0007669"/>
    <property type="project" value="UniProtKB-ARBA"/>
</dbReference>
<comment type="subcellular location">
    <subcellularLocation>
        <location evidence="2">Nucleus</location>
    </subcellularLocation>
</comment>
<evidence type="ECO:0000313" key="15">
    <source>
        <dbReference type="EMBL" id="KAJ3057144.1"/>
    </source>
</evidence>
<accession>A0AAD5XA67</accession>
<organism evidence="15 16">
    <name type="scientific">Rhizophlyctis rosea</name>
    <dbReference type="NCBI Taxonomy" id="64517"/>
    <lineage>
        <taxon>Eukaryota</taxon>
        <taxon>Fungi</taxon>
        <taxon>Fungi incertae sedis</taxon>
        <taxon>Chytridiomycota</taxon>
        <taxon>Chytridiomycota incertae sedis</taxon>
        <taxon>Chytridiomycetes</taxon>
        <taxon>Rhizophlyctidales</taxon>
        <taxon>Rhizophlyctidaceae</taxon>
        <taxon>Rhizophlyctis</taxon>
    </lineage>
</organism>
<dbReference type="InterPro" id="IPR019601">
    <property type="entry name" value="Oxoglutarate/Fe-dep_Oase_C"/>
</dbReference>
<dbReference type="PANTHER" id="PTHR12117">
    <property type="entry name" value="HISTONE ACETYLTRANSFERASE COMPLEX"/>
    <property type="match status" value="1"/>
</dbReference>
<dbReference type="PANTHER" id="PTHR12117:SF0">
    <property type="entry name" value="PROLYL 3-HYDROXYLASE OGFOD1"/>
    <property type="match status" value="1"/>
</dbReference>
<dbReference type="GO" id="GO:0005737">
    <property type="term" value="C:cytoplasm"/>
    <property type="evidence" value="ECO:0007669"/>
    <property type="project" value="TreeGrafter"/>
</dbReference>
<dbReference type="FunFam" id="2.60.120.620:FF:000014">
    <property type="entry name" value="Prolyl 3,4-dihydroxylase TPA1"/>
    <property type="match status" value="1"/>
</dbReference>
<dbReference type="GO" id="GO:0009896">
    <property type="term" value="P:positive regulation of catabolic process"/>
    <property type="evidence" value="ECO:0007669"/>
    <property type="project" value="UniProtKB-ARBA"/>
</dbReference>
<evidence type="ECO:0000256" key="2">
    <source>
        <dbReference type="ARBA" id="ARBA00004123"/>
    </source>
</evidence>
<evidence type="ECO:0000256" key="11">
    <source>
        <dbReference type="ARBA" id="ARBA00051966"/>
    </source>
</evidence>
<evidence type="ECO:0000256" key="3">
    <source>
        <dbReference type="ARBA" id="ARBA00007443"/>
    </source>
</evidence>
<gene>
    <name evidence="15" type="ORF">HK097_000072</name>
</gene>
<dbReference type="InterPro" id="IPR039558">
    <property type="entry name" value="TPA1/OFD1_N"/>
</dbReference>
<dbReference type="Gene3D" id="2.60.120.620">
    <property type="entry name" value="q2cbj1_9rhob like domain"/>
    <property type="match status" value="1"/>
</dbReference>
<dbReference type="Pfam" id="PF13661">
    <property type="entry name" value="2OG-FeII_Oxy_4"/>
    <property type="match status" value="1"/>
</dbReference>
<dbReference type="InterPro" id="IPR006620">
    <property type="entry name" value="Pro_4_hyd_alph"/>
</dbReference>
<comment type="caution">
    <text evidence="15">The sequence shown here is derived from an EMBL/GenBank/DDBJ whole genome shotgun (WGS) entry which is preliminary data.</text>
</comment>
<dbReference type="SMART" id="SM00702">
    <property type="entry name" value="P4Hc"/>
    <property type="match status" value="1"/>
</dbReference>
<dbReference type="GO" id="GO:0031418">
    <property type="term" value="F:L-ascorbic acid binding"/>
    <property type="evidence" value="ECO:0007669"/>
    <property type="project" value="UniProtKB-KW"/>
</dbReference>
<dbReference type="AlphaFoldDB" id="A0AAD5XA67"/>
<keyword evidence="16" id="KW-1185">Reference proteome</keyword>
<comment type="catalytic activity">
    <reaction evidence="11">
        <text>[ribosomal protein uS12]-(3S)-3-hydroxy-L-proline + 2-oxoglutarate + O2 = [ribosomal protein uS12]-(3S)-3,4-dihydroxy-L-proline + succinate + CO2</text>
        <dbReference type="Rhea" id="RHEA:54160"/>
        <dbReference type="Rhea" id="RHEA-COMP:13817"/>
        <dbReference type="Rhea" id="RHEA-COMP:13818"/>
        <dbReference type="ChEBI" id="CHEBI:15379"/>
        <dbReference type="ChEBI" id="CHEBI:16526"/>
        <dbReference type="ChEBI" id="CHEBI:16810"/>
        <dbReference type="ChEBI" id="CHEBI:30031"/>
        <dbReference type="ChEBI" id="CHEBI:85428"/>
        <dbReference type="ChEBI" id="CHEBI:138052"/>
    </reaction>
</comment>
<evidence type="ECO:0000256" key="13">
    <source>
        <dbReference type="SAM" id="MobiDB-lite"/>
    </source>
</evidence>
<dbReference type="EMBL" id="JADGJD010000010">
    <property type="protein sequence ID" value="KAJ3057144.1"/>
    <property type="molecule type" value="Genomic_DNA"/>
</dbReference>
<dbReference type="Pfam" id="PF10637">
    <property type="entry name" value="Ofd1_CTDD"/>
    <property type="match status" value="1"/>
</dbReference>
<comment type="similarity">
    <text evidence="3">Belongs to the TPA1 family.</text>
</comment>
<protein>
    <recommendedName>
        <fullName evidence="12">uS12 prolyl 3,4-dihydroxylase</fullName>
    </recommendedName>
</protein>
<feature type="domain" description="Fe2OG dioxygenase" evidence="14">
    <location>
        <begin position="151"/>
        <end position="257"/>
    </location>
</feature>
<evidence type="ECO:0000256" key="10">
    <source>
        <dbReference type="ARBA" id="ARBA00047444"/>
    </source>
</evidence>
<comment type="catalytic activity">
    <reaction evidence="10">
        <text>[ribosomal protein uS12]-L-proline + 2-oxoglutarate + O2 = [ribosomal protein uS12]-(3S)-3-hydroxy-L-proline + succinate + CO2</text>
        <dbReference type="Rhea" id="RHEA:54156"/>
        <dbReference type="Rhea" id="RHEA-COMP:13816"/>
        <dbReference type="Rhea" id="RHEA-COMP:13818"/>
        <dbReference type="ChEBI" id="CHEBI:15379"/>
        <dbReference type="ChEBI" id="CHEBI:16526"/>
        <dbReference type="ChEBI" id="CHEBI:16810"/>
        <dbReference type="ChEBI" id="CHEBI:30031"/>
        <dbReference type="ChEBI" id="CHEBI:50342"/>
        <dbReference type="ChEBI" id="CHEBI:85428"/>
    </reaction>
</comment>
<evidence type="ECO:0000256" key="8">
    <source>
        <dbReference type="ARBA" id="ARBA00023004"/>
    </source>
</evidence>
<keyword evidence="7" id="KW-0560">Oxidoreductase</keyword>
<proteinExistence type="inferred from homology"/>
<dbReference type="InterPro" id="IPR051842">
    <property type="entry name" value="uS12_prolyl_hydroxylase"/>
</dbReference>
<comment type="cofactor">
    <cofactor evidence="1">
        <name>L-ascorbate</name>
        <dbReference type="ChEBI" id="CHEBI:38290"/>
    </cofactor>
</comment>
<feature type="compositionally biased region" description="Basic and acidic residues" evidence="13">
    <location>
        <begin position="14"/>
        <end position="23"/>
    </location>
</feature>
<dbReference type="PROSITE" id="PS51471">
    <property type="entry name" value="FE2OG_OXY"/>
    <property type="match status" value="1"/>
</dbReference>
<evidence type="ECO:0000256" key="7">
    <source>
        <dbReference type="ARBA" id="ARBA00023002"/>
    </source>
</evidence>
<sequence>MTSSPAEVSSAKTVTKDHPDGPARKRQRIAGKDLSVKEAFAPDLLAPETRSSLGKLFADSKPYLHCRIDRLIDDALLRKVRAEIAAALHFTVKETDIYKVFQTGDLANLDGLPASELAQLRSLFRLRNSLYSPDFRQFISDVTGCGSLSGSKTDMSINTYMNGCHLLNHDDVIGTRRVSYILYLTDPDEPWDPKNGGALELYPVVKKGIPDVAPTVVIPPQWNQFVMFTVQPGHSFHSVEEVVVDKARLSISGWFHIPQEGEPGYDEERDDGEAPSSLEQLQAEADDALPFVAYEEPVDDAVMGGLSEDDILSLKDYINPTYLNAKTLEQVSQRFLEDSSIQLVDFLSKEFVTTVQSATLSADKADNLTLHQMPPHGTGLRGQWKVQGPPHKHRYLVLDPSTTPSDPTLDPTSTHFQTLHTLFSSPSFRRFLTRLTHLHLLSHRGRARRFRPGLDYTLATTNSSRQVLDATLCLATTTSKHDSTLWASDEVGGYDCYMAPNDGEEDPAVYKQVEDEGALLTVSAGWNVLNLVVRDVGLLNFIKYVSAGAPGSRWDGMEEV</sequence>
<evidence type="ECO:0000313" key="16">
    <source>
        <dbReference type="Proteomes" id="UP001212841"/>
    </source>
</evidence>
<dbReference type="Gene3D" id="3.60.130.20">
    <property type="entry name" value="Oxoglutarate/iron-dependent oxygenase, C-terminal degradation domain"/>
    <property type="match status" value="1"/>
</dbReference>
<keyword evidence="6" id="KW-0223">Dioxygenase</keyword>
<evidence type="ECO:0000256" key="9">
    <source>
        <dbReference type="ARBA" id="ARBA00023242"/>
    </source>
</evidence>
<name>A0AAD5XA67_9FUNG</name>
<evidence type="ECO:0000256" key="1">
    <source>
        <dbReference type="ARBA" id="ARBA00001961"/>
    </source>
</evidence>
<dbReference type="GO" id="GO:0005506">
    <property type="term" value="F:iron ion binding"/>
    <property type="evidence" value="ECO:0007669"/>
    <property type="project" value="InterPro"/>
</dbReference>
<reference evidence="15" key="1">
    <citation type="submission" date="2020-05" db="EMBL/GenBank/DDBJ databases">
        <title>Phylogenomic resolution of chytrid fungi.</title>
        <authorList>
            <person name="Stajich J.E."/>
            <person name="Amses K."/>
            <person name="Simmons R."/>
            <person name="Seto K."/>
            <person name="Myers J."/>
            <person name="Bonds A."/>
            <person name="Quandt C.A."/>
            <person name="Barry K."/>
            <person name="Liu P."/>
            <person name="Grigoriev I."/>
            <person name="Longcore J.E."/>
            <person name="James T.Y."/>
        </authorList>
    </citation>
    <scope>NUCLEOTIDE SEQUENCE</scope>
    <source>
        <strain evidence="15">JEL0318</strain>
    </source>
</reference>
<dbReference type="InterPro" id="IPR005123">
    <property type="entry name" value="Oxoglu/Fe-dep_dioxygenase_dom"/>
</dbReference>
<evidence type="ECO:0000256" key="4">
    <source>
        <dbReference type="ARBA" id="ARBA00022723"/>
    </source>
</evidence>